<dbReference type="InterPro" id="IPR000866">
    <property type="entry name" value="AhpC/TSA"/>
</dbReference>
<keyword evidence="4" id="KW-1015">Disulfide bond</keyword>
<keyword evidence="3" id="KW-0812">Transmembrane</keyword>
<protein>
    <submittedName>
        <fullName evidence="7">Thiol-disulfide oxidoreductase</fullName>
    </submittedName>
</protein>
<evidence type="ECO:0000313" key="7">
    <source>
        <dbReference type="EMBL" id="KGR75737.1"/>
    </source>
</evidence>
<dbReference type="OrthoDB" id="25753at2"/>
<dbReference type="Proteomes" id="UP000030408">
    <property type="component" value="Unassembled WGS sequence"/>
</dbReference>
<dbReference type="InterPro" id="IPR013766">
    <property type="entry name" value="Thioredoxin_domain"/>
</dbReference>
<evidence type="ECO:0000256" key="5">
    <source>
        <dbReference type="ARBA" id="ARBA00023284"/>
    </source>
</evidence>
<dbReference type="RefSeq" id="WP_036200243.1">
    <property type="nucleotide sequence ID" value="NZ_AVCY01000007.1"/>
</dbReference>
<dbReference type="EMBL" id="JPVO01000049">
    <property type="protein sequence ID" value="KGR75737.1"/>
    <property type="molecule type" value="Genomic_DNA"/>
</dbReference>
<evidence type="ECO:0000256" key="2">
    <source>
        <dbReference type="ARBA" id="ARBA00022748"/>
    </source>
</evidence>
<dbReference type="STRING" id="1384057.CD33_09535"/>
<accession>A0A0A3ILN7</accession>
<dbReference type="AlphaFoldDB" id="A0A0A3ILN7"/>
<dbReference type="Gene3D" id="3.40.30.10">
    <property type="entry name" value="Glutaredoxin"/>
    <property type="match status" value="1"/>
</dbReference>
<evidence type="ECO:0000256" key="1">
    <source>
        <dbReference type="ARBA" id="ARBA00004196"/>
    </source>
</evidence>
<dbReference type="PROSITE" id="PS51352">
    <property type="entry name" value="THIOREDOXIN_2"/>
    <property type="match status" value="1"/>
</dbReference>
<keyword evidence="2" id="KW-0201">Cytochrome c-type biogenesis</keyword>
<dbReference type="Pfam" id="PF00578">
    <property type="entry name" value="AhpC-TSA"/>
    <property type="match status" value="1"/>
</dbReference>
<dbReference type="PANTHER" id="PTHR42852:SF6">
    <property type="entry name" value="THIOL:DISULFIDE INTERCHANGE PROTEIN DSBE"/>
    <property type="match status" value="1"/>
</dbReference>
<dbReference type="InterPro" id="IPR050553">
    <property type="entry name" value="Thioredoxin_ResA/DsbE_sf"/>
</dbReference>
<dbReference type="PANTHER" id="PTHR42852">
    <property type="entry name" value="THIOL:DISULFIDE INTERCHANGE PROTEIN DSBE"/>
    <property type="match status" value="1"/>
</dbReference>
<feature type="domain" description="Thioredoxin" evidence="6">
    <location>
        <begin position="39"/>
        <end position="177"/>
    </location>
</feature>
<proteinExistence type="predicted"/>
<keyword evidence="8" id="KW-1185">Reference proteome</keyword>
<dbReference type="eggNOG" id="COG0526">
    <property type="taxonomic scope" value="Bacteria"/>
</dbReference>
<gene>
    <name evidence="7" type="ORF">CD33_09535</name>
</gene>
<evidence type="ECO:0000256" key="3">
    <source>
        <dbReference type="ARBA" id="ARBA00022968"/>
    </source>
</evidence>
<dbReference type="GO" id="GO:0017004">
    <property type="term" value="P:cytochrome complex assembly"/>
    <property type="evidence" value="ECO:0007669"/>
    <property type="project" value="UniProtKB-KW"/>
</dbReference>
<dbReference type="NCBIfam" id="NF002854">
    <property type="entry name" value="PRK03147.1"/>
    <property type="match status" value="1"/>
</dbReference>
<dbReference type="GO" id="GO:0016491">
    <property type="term" value="F:oxidoreductase activity"/>
    <property type="evidence" value="ECO:0007669"/>
    <property type="project" value="InterPro"/>
</dbReference>
<dbReference type="SUPFAM" id="SSF52833">
    <property type="entry name" value="Thioredoxin-like"/>
    <property type="match status" value="1"/>
</dbReference>
<evidence type="ECO:0000259" key="6">
    <source>
        <dbReference type="PROSITE" id="PS51352"/>
    </source>
</evidence>
<dbReference type="InterPro" id="IPR036249">
    <property type="entry name" value="Thioredoxin-like_sf"/>
</dbReference>
<evidence type="ECO:0000256" key="4">
    <source>
        <dbReference type="ARBA" id="ARBA00023157"/>
    </source>
</evidence>
<reference evidence="7 8" key="1">
    <citation type="submission" date="2014-02" db="EMBL/GenBank/DDBJ databases">
        <title>Draft genome sequence of Lysinibacillus sinduriensis JCM 15800.</title>
        <authorList>
            <person name="Zhang F."/>
            <person name="Wang G."/>
            <person name="Zhang L."/>
        </authorList>
    </citation>
    <scope>NUCLEOTIDE SEQUENCE [LARGE SCALE GENOMIC DNA]</scope>
    <source>
        <strain evidence="7 8">JCM 15800</strain>
    </source>
</reference>
<dbReference type="PROSITE" id="PS00194">
    <property type="entry name" value="THIOREDOXIN_1"/>
    <property type="match status" value="1"/>
</dbReference>
<comment type="caution">
    <text evidence="7">The sequence shown here is derived from an EMBL/GenBank/DDBJ whole genome shotgun (WGS) entry which is preliminary data.</text>
</comment>
<dbReference type="InterPro" id="IPR017937">
    <property type="entry name" value="Thioredoxin_CS"/>
</dbReference>
<sequence length="180" mass="20760">MNDKKKKRSIVRSLILLVLFGAIVFTVFSSSTKEKVEMLQVGDEAPDFELVDLNGEKHRLSEYAGQGLFLNFWGTWCEPCKREFPIIDRKYQEYRNQGVQVLAVNIAESDFAVRNYIESKELTFPVVIDKEKSVMNAYNIKPLPTTFLINPDGEIIKIITGEMNETMVQQYMELIKPENI</sequence>
<evidence type="ECO:0000313" key="8">
    <source>
        <dbReference type="Proteomes" id="UP000030408"/>
    </source>
</evidence>
<dbReference type="CDD" id="cd02966">
    <property type="entry name" value="TlpA_like_family"/>
    <property type="match status" value="1"/>
</dbReference>
<dbReference type="GO" id="GO:0030313">
    <property type="term" value="C:cell envelope"/>
    <property type="evidence" value="ECO:0007669"/>
    <property type="project" value="UniProtKB-SubCell"/>
</dbReference>
<comment type="subcellular location">
    <subcellularLocation>
        <location evidence="1">Cell envelope</location>
    </subcellularLocation>
</comment>
<keyword evidence="3" id="KW-0735">Signal-anchor</keyword>
<dbReference type="GO" id="GO:0016209">
    <property type="term" value="F:antioxidant activity"/>
    <property type="evidence" value="ECO:0007669"/>
    <property type="project" value="InterPro"/>
</dbReference>
<organism evidence="7 8">
    <name type="scientific">Ureibacillus sinduriensis BLB-1 = JCM 15800</name>
    <dbReference type="NCBI Taxonomy" id="1384057"/>
    <lineage>
        <taxon>Bacteria</taxon>
        <taxon>Bacillati</taxon>
        <taxon>Bacillota</taxon>
        <taxon>Bacilli</taxon>
        <taxon>Bacillales</taxon>
        <taxon>Caryophanaceae</taxon>
        <taxon>Ureibacillus</taxon>
    </lineage>
</organism>
<keyword evidence="5" id="KW-0676">Redox-active center</keyword>
<name>A0A0A3ILN7_9BACL</name>